<dbReference type="SUPFAM" id="SSF50129">
    <property type="entry name" value="GroES-like"/>
    <property type="match status" value="1"/>
</dbReference>
<dbReference type="InterPro" id="IPR020843">
    <property type="entry name" value="ER"/>
</dbReference>
<dbReference type="PANTHER" id="PTHR48106:SF13">
    <property type="entry name" value="QUINONE OXIDOREDUCTASE-RELATED"/>
    <property type="match status" value="1"/>
</dbReference>
<dbReference type="SUPFAM" id="SSF51735">
    <property type="entry name" value="NAD(P)-binding Rossmann-fold domains"/>
    <property type="match status" value="1"/>
</dbReference>
<name>A0ABN1NRA2_9ACTN</name>
<dbReference type="RefSeq" id="WP_343948311.1">
    <property type="nucleotide sequence ID" value="NZ_BAAAHQ010000002.1"/>
</dbReference>
<dbReference type="SMART" id="SM00829">
    <property type="entry name" value="PKS_ER"/>
    <property type="match status" value="1"/>
</dbReference>
<evidence type="ECO:0000313" key="5">
    <source>
        <dbReference type="Proteomes" id="UP001501578"/>
    </source>
</evidence>
<protein>
    <submittedName>
        <fullName evidence="4">Zinc-binding dehydrogenase</fullName>
    </submittedName>
</protein>
<organism evidence="4 5">
    <name type="scientific">Nonomuraea longicatena</name>
    <dbReference type="NCBI Taxonomy" id="83682"/>
    <lineage>
        <taxon>Bacteria</taxon>
        <taxon>Bacillati</taxon>
        <taxon>Actinomycetota</taxon>
        <taxon>Actinomycetes</taxon>
        <taxon>Streptosporangiales</taxon>
        <taxon>Streptosporangiaceae</taxon>
        <taxon>Nonomuraea</taxon>
    </lineage>
</organism>
<dbReference type="InterPro" id="IPR002364">
    <property type="entry name" value="Quin_OxRdtase/zeta-crystal_CS"/>
</dbReference>
<dbReference type="Gene3D" id="3.90.180.10">
    <property type="entry name" value="Medium-chain alcohol dehydrogenases, catalytic domain"/>
    <property type="match status" value="1"/>
</dbReference>
<dbReference type="InterPro" id="IPR011032">
    <property type="entry name" value="GroES-like_sf"/>
</dbReference>
<dbReference type="PANTHER" id="PTHR48106">
    <property type="entry name" value="QUINONE OXIDOREDUCTASE PIG3-RELATED"/>
    <property type="match status" value="1"/>
</dbReference>
<gene>
    <name evidence="4" type="ORF">GCM10009560_08110</name>
</gene>
<feature type="domain" description="Enoyl reductase (ER)" evidence="3">
    <location>
        <begin position="10"/>
        <end position="300"/>
    </location>
</feature>
<evidence type="ECO:0000256" key="2">
    <source>
        <dbReference type="ARBA" id="ARBA00023002"/>
    </source>
</evidence>
<reference evidence="4 5" key="1">
    <citation type="journal article" date="2019" name="Int. J. Syst. Evol. Microbiol.">
        <title>The Global Catalogue of Microorganisms (GCM) 10K type strain sequencing project: providing services to taxonomists for standard genome sequencing and annotation.</title>
        <authorList>
            <consortium name="The Broad Institute Genomics Platform"/>
            <consortium name="The Broad Institute Genome Sequencing Center for Infectious Disease"/>
            <person name="Wu L."/>
            <person name="Ma J."/>
        </authorList>
    </citation>
    <scope>NUCLEOTIDE SEQUENCE [LARGE SCALE GENOMIC DNA]</scope>
    <source>
        <strain evidence="4 5">JCM 11136</strain>
    </source>
</reference>
<dbReference type="InterPro" id="IPR013149">
    <property type="entry name" value="ADH-like_C"/>
</dbReference>
<dbReference type="InterPro" id="IPR013154">
    <property type="entry name" value="ADH-like_N"/>
</dbReference>
<dbReference type="Proteomes" id="UP001501578">
    <property type="component" value="Unassembled WGS sequence"/>
</dbReference>
<dbReference type="PROSITE" id="PS01162">
    <property type="entry name" value="QOR_ZETA_CRYSTAL"/>
    <property type="match status" value="1"/>
</dbReference>
<dbReference type="Gene3D" id="3.40.50.720">
    <property type="entry name" value="NAD(P)-binding Rossmann-like Domain"/>
    <property type="match status" value="1"/>
</dbReference>
<evidence type="ECO:0000259" key="3">
    <source>
        <dbReference type="SMART" id="SM00829"/>
    </source>
</evidence>
<evidence type="ECO:0000256" key="1">
    <source>
        <dbReference type="ARBA" id="ARBA00022857"/>
    </source>
</evidence>
<dbReference type="Pfam" id="PF08240">
    <property type="entry name" value="ADH_N"/>
    <property type="match status" value="1"/>
</dbReference>
<dbReference type="EMBL" id="BAAAHQ010000002">
    <property type="protein sequence ID" value="GAA0914558.1"/>
    <property type="molecule type" value="Genomic_DNA"/>
</dbReference>
<keyword evidence="5" id="KW-1185">Reference proteome</keyword>
<comment type="caution">
    <text evidence="4">The sequence shown here is derived from an EMBL/GenBank/DDBJ whole genome shotgun (WGS) entry which is preliminary data.</text>
</comment>
<accession>A0ABN1NRA2</accession>
<sequence>MRAIVLREYGGPDNLVEEQVPEPAPGPGQVLVEVAVASVTFVETQVRADRGPRRVPLPAVLGNGVAGTALTGEFAGTRVVSTTGGTGGYAERVAVPADEPIPVPDGVSLAAAAALLADGRTALGLHSAAAPRPGEWVLVEAAGGGVGSLLVQLAKAAGAHVIGAASSPAKLDRARELGADVVVDYTAPDWPERVREKVKELDLVYDGVGGQVGASAQTLLREGGRLSSYGMAGGPMTVPGPGVTPVEWPATRPRDLSVMALAEAAAGRLRPTIGLRLPLSEAAKAHAAMEARAVTGKTLLFTGDPSAG</sequence>
<dbReference type="Pfam" id="PF00107">
    <property type="entry name" value="ADH_zinc_N"/>
    <property type="match status" value="1"/>
</dbReference>
<keyword evidence="2" id="KW-0560">Oxidoreductase</keyword>
<dbReference type="InterPro" id="IPR036291">
    <property type="entry name" value="NAD(P)-bd_dom_sf"/>
</dbReference>
<keyword evidence="1" id="KW-0521">NADP</keyword>
<proteinExistence type="predicted"/>
<evidence type="ECO:0000313" key="4">
    <source>
        <dbReference type="EMBL" id="GAA0914558.1"/>
    </source>
</evidence>